<dbReference type="Proteomes" id="UP000183299">
    <property type="component" value="Unassembled WGS sequence"/>
</dbReference>
<dbReference type="AlphaFoldDB" id="A0A1I3WHP6"/>
<accession>A0A1I3WHP6</accession>
<dbReference type="PANTHER" id="PTHR36836:SF1">
    <property type="entry name" value="COLANIC ACID BIOSYNTHESIS PROTEIN WCAK"/>
    <property type="match status" value="1"/>
</dbReference>
<dbReference type="InterPro" id="IPR007345">
    <property type="entry name" value="Polysacch_pyruvyl_Trfase"/>
</dbReference>
<name>A0A1I3WHP6_9RHOB</name>
<evidence type="ECO:0000313" key="3">
    <source>
        <dbReference type="Proteomes" id="UP000183299"/>
    </source>
</evidence>
<keyword evidence="3" id="KW-1185">Reference proteome</keyword>
<dbReference type="PANTHER" id="PTHR36836">
    <property type="entry name" value="COLANIC ACID BIOSYNTHESIS PROTEIN WCAK"/>
    <property type="match status" value="1"/>
</dbReference>
<protein>
    <submittedName>
        <fullName evidence="2">Polysaccharide pyruvyl transferase</fullName>
    </submittedName>
</protein>
<gene>
    <name evidence="2" type="ORF">SAMN04488138_12510</name>
</gene>
<feature type="domain" description="Polysaccharide pyruvyl transferase" evidence="1">
    <location>
        <begin position="25"/>
        <end position="304"/>
    </location>
</feature>
<proteinExistence type="predicted"/>
<dbReference type="STRING" id="576117.SAMN04488138_12510"/>
<dbReference type="RefSeq" id="WP_066608197.1">
    <property type="nucleotide sequence ID" value="NZ_FORY01000025.1"/>
</dbReference>
<dbReference type="EMBL" id="FORY01000025">
    <property type="protein sequence ID" value="SFK06683.1"/>
    <property type="molecule type" value="Genomic_DNA"/>
</dbReference>
<evidence type="ECO:0000313" key="2">
    <source>
        <dbReference type="EMBL" id="SFK06683.1"/>
    </source>
</evidence>
<dbReference type="Pfam" id="PF04230">
    <property type="entry name" value="PS_pyruv_trans"/>
    <property type="match status" value="1"/>
</dbReference>
<organism evidence="2 3">
    <name type="scientific">Celeribacter halophilus</name>
    <dbReference type="NCBI Taxonomy" id="576117"/>
    <lineage>
        <taxon>Bacteria</taxon>
        <taxon>Pseudomonadati</taxon>
        <taxon>Pseudomonadota</taxon>
        <taxon>Alphaproteobacteria</taxon>
        <taxon>Rhodobacterales</taxon>
        <taxon>Roseobacteraceae</taxon>
        <taxon>Celeribacter</taxon>
    </lineage>
</organism>
<dbReference type="OrthoDB" id="7848548at2"/>
<evidence type="ECO:0000259" key="1">
    <source>
        <dbReference type="Pfam" id="PF04230"/>
    </source>
</evidence>
<keyword evidence="2" id="KW-0808">Transferase</keyword>
<dbReference type="GO" id="GO:0016740">
    <property type="term" value="F:transferase activity"/>
    <property type="evidence" value="ECO:0007669"/>
    <property type="project" value="UniProtKB-KW"/>
</dbReference>
<dbReference type="GeneID" id="98666056"/>
<sequence length="380" mass="41986">MHEGNETKSAPPIEAFFFLKTKFENAGDALINHQLIRIVSQTVPVTVEASLAPEHFIQNMQLENVQGVEISRRGLAYLAITMLKRRARGIRPVLFLMPGGNSGEKSRKLFWLNEAYTGFLAFLRMLGINIVSVGASYENLGVRYQRIIRHRLKLASKVIVRDQISAGELAKAGVTIDGILPDLAFGLDFACKEGPNSLVSQPTGMIAFSFRTDEPYYSTAKIKQMISKILADFPEAPIKFVAQVESDIPFMKELYAFHSPLHHAPVSFVDITASLSEFRDKAYGDVTVLFSNRLHALLLGLAAGSIPVACLHQGYDQKIRGVFDMCGLSNCIADIDTSNLQKLYYDDFQVSSDAIASIKGASSLLTTGITDILYELQNEK</sequence>
<reference evidence="2 3" key="1">
    <citation type="submission" date="2016-10" db="EMBL/GenBank/DDBJ databases">
        <authorList>
            <person name="de Groot N.N."/>
        </authorList>
    </citation>
    <scope>NUCLEOTIDE SEQUENCE [LARGE SCALE GENOMIC DNA]</scope>
    <source>
        <strain evidence="2 3">CGMCC 1.8891</strain>
    </source>
</reference>